<protein>
    <submittedName>
        <fullName evidence="1">Transposase</fullName>
    </submittedName>
</protein>
<proteinExistence type="predicted"/>
<dbReference type="RefSeq" id="WP_069707822.1">
    <property type="nucleotide sequence ID" value="NZ_CP017075.1"/>
</dbReference>
<dbReference type="EMBL" id="CP017075">
    <property type="protein sequence ID" value="AOR76366.1"/>
    <property type="molecule type" value="Genomic_DNA"/>
</dbReference>
<dbReference type="InterPro" id="IPR018733">
    <property type="entry name" value="DUF2274"/>
</dbReference>
<evidence type="ECO:0000313" key="2">
    <source>
        <dbReference type="Proteomes" id="UP000094626"/>
    </source>
</evidence>
<gene>
    <name evidence="1" type="ORF">BES08_06045</name>
</gene>
<organism evidence="1 2">
    <name type="scientific">Novosphingobium resinovorum</name>
    <dbReference type="NCBI Taxonomy" id="158500"/>
    <lineage>
        <taxon>Bacteria</taxon>
        <taxon>Pseudomonadati</taxon>
        <taxon>Pseudomonadota</taxon>
        <taxon>Alphaproteobacteria</taxon>
        <taxon>Sphingomonadales</taxon>
        <taxon>Sphingomonadaceae</taxon>
        <taxon>Novosphingobium</taxon>
    </lineage>
</organism>
<name>A0A1D8A2S8_9SPHN</name>
<dbReference type="Proteomes" id="UP000094626">
    <property type="component" value="Chromosome"/>
</dbReference>
<dbReference type="KEGG" id="nre:BES08_06045"/>
<reference evidence="2" key="1">
    <citation type="journal article" date="2017" name="J. Biotechnol.">
        <title>Complete genome sequence of Novosphingobium resinovorum SA1, a versatile xenobiotic-degrading bacterium capable of utilizing sulfanilic acid.</title>
        <authorList>
            <person name="Hegedus B."/>
            <person name="Kos P.B."/>
            <person name="Balint B."/>
            <person name="Maroti G."/>
            <person name="Gan H.M."/>
            <person name="Perei K."/>
            <person name="Rakhely G."/>
        </authorList>
    </citation>
    <scope>NUCLEOTIDE SEQUENCE [LARGE SCALE GENOMIC DNA]</scope>
    <source>
        <strain evidence="2">SA1</strain>
    </source>
</reference>
<dbReference type="OrthoDB" id="9803810at2"/>
<evidence type="ECO:0000313" key="1">
    <source>
        <dbReference type="EMBL" id="AOR76366.1"/>
    </source>
</evidence>
<dbReference type="Pfam" id="PF10038">
    <property type="entry name" value="DUF2274"/>
    <property type="match status" value="1"/>
</dbReference>
<keyword evidence="2" id="KW-1185">Reference proteome</keyword>
<dbReference type="AlphaFoldDB" id="A0A1D8A2S8"/>
<accession>A0A1D8A2S8</accession>
<sequence length="71" mass="7946">MTTIKLPQLPDRTPIRLAVTVMPDLHQLLNDYAAHYAAVYGREVSVAEMVPAILSSYLESDRAFLSSLKRT</sequence>